<keyword evidence="3" id="KW-1185">Reference proteome</keyword>
<dbReference type="Proteomes" id="UP000693946">
    <property type="component" value="Unassembled WGS sequence"/>
</dbReference>
<dbReference type="EMBL" id="JAGKHQ010000884">
    <property type="protein sequence ID" value="KAG7463313.1"/>
    <property type="molecule type" value="Genomic_DNA"/>
</dbReference>
<dbReference type="AlphaFoldDB" id="A0AAV6PFU9"/>
<proteinExistence type="predicted"/>
<protein>
    <submittedName>
        <fullName evidence="2">Uncharacterized protein</fullName>
    </submittedName>
</protein>
<reference evidence="2 3" key="1">
    <citation type="journal article" date="2021" name="Sci. Rep.">
        <title>Chromosome anchoring in Senegalese sole (Solea senegalensis) reveals sex-associated markers and genome rearrangements in flatfish.</title>
        <authorList>
            <person name="Guerrero-Cozar I."/>
            <person name="Gomez-Garrido J."/>
            <person name="Berbel C."/>
            <person name="Martinez-Blanch J.F."/>
            <person name="Alioto T."/>
            <person name="Claros M.G."/>
            <person name="Gagnaire P.A."/>
            <person name="Manchado M."/>
        </authorList>
    </citation>
    <scope>NUCLEOTIDE SEQUENCE [LARGE SCALE GENOMIC DNA]</scope>
    <source>
        <strain evidence="2">Sse05_10M</strain>
    </source>
</reference>
<comment type="caution">
    <text evidence="2">The sequence shown here is derived from an EMBL/GenBank/DDBJ whole genome shotgun (WGS) entry which is preliminary data.</text>
</comment>
<feature type="region of interest" description="Disordered" evidence="1">
    <location>
        <begin position="265"/>
        <end position="297"/>
    </location>
</feature>
<name>A0AAV6PFU9_SOLSE</name>
<accession>A0AAV6PFU9</accession>
<sequence>MAHLISTYISEALESLPEYYFDKFVFTLRDRRKTPRFRCREVEETKAPVDTGEPVLRKTPNGDLDLNPSQEAKCCSADYWPLRSVPAHRRPKMKMPKEVEDEAKALVVSEGKDPSNKRLVLSRSSIQFGQYRDKTFKWLLENDLRYTARLVAQHRNERQHTTEQNPHMVNKDLLTSYAIAYTEVLKEVTSRHRAIEAEEKSMEPGQEGEALVGFGRYQNETLKDLYESKDKCKISYVEFLRGQRSSCSKASKMEDAIKYILKCDQKRRKKPPQSTSSFRGKWRRSLKKAQGGTFKFK</sequence>
<evidence type="ECO:0000256" key="1">
    <source>
        <dbReference type="SAM" id="MobiDB-lite"/>
    </source>
</evidence>
<gene>
    <name evidence="2" type="ORF">JOB18_022731</name>
</gene>
<evidence type="ECO:0000313" key="3">
    <source>
        <dbReference type="Proteomes" id="UP000693946"/>
    </source>
</evidence>
<organism evidence="2 3">
    <name type="scientific">Solea senegalensis</name>
    <name type="common">Senegalese sole</name>
    <dbReference type="NCBI Taxonomy" id="28829"/>
    <lineage>
        <taxon>Eukaryota</taxon>
        <taxon>Metazoa</taxon>
        <taxon>Chordata</taxon>
        <taxon>Craniata</taxon>
        <taxon>Vertebrata</taxon>
        <taxon>Euteleostomi</taxon>
        <taxon>Actinopterygii</taxon>
        <taxon>Neopterygii</taxon>
        <taxon>Teleostei</taxon>
        <taxon>Neoteleostei</taxon>
        <taxon>Acanthomorphata</taxon>
        <taxon>Carangaria</taxon>
        <taxon>Pleuronectiformes</taxon>
        <taxon>Pleuronectoidei</taxon>
        <taxon>Soleidae</taxon>
        <taxon>Solea</taxon>
    </lineage>
</organism>
<evidence type="ECO:0000313" key="2">
    <source>
        <dbReference type="EMBL" id="KAG7463313.1"/>
    </source>
</evidence>